<dbReference type="AlphaFoldDB" id="X6M727"/>
<evidence type="ECO:0008006" key="11">
    <source>
        <dbReference type="Google" id="ProtNLM"/>
    </source>
</evidence>
<dbReference type="Gene3D" id="3.30.200.20">
    <property type="entry name" value="Phosphorylase Kinase, domain 1"/>
    <property type="match status" value="1"/>
</dbReference>
<dbReference type="SMART" id="SM00220">
    <property type="entry name" value="S_TKc"/>
    <property type="match status" value="1"/>
</dbReference>
<dbReference type="GO" id="GO:0004674">
    <property type="term" value="F:protein serine/threonine kinase activity"/>
    <property type="evidence" value="ECO:0007669"/>
    <property type="project" value="UniProtKB-KW"/>
</dbReference>
<dbReference type="Pfam" id="PF00069">
    <property type="entry name" value="Pkinase"/>
    <property type="match status" value="1"/>
</dbReference>
<dbReference type="GO" id="GO:0005524">
    <property type="term" value="F:ATP binding"/>
    <property type="evidence" value="ECO:0007669"/>
    <property type="project" value="UniProtKB-KW"/>
</dbReference>
<evidence type="ECO:0000259" key="8">
    <source>
        <dbReference type="PROSITE" id="PS51285"/>
    </source>
</evidence>
<dbReference type="PROSITE" id="PS51285">
    <property type="entry name" value="AGC_KINASE_CTER"/>
    <property type="match status" value="1"/>
</dbReference>
<evidence type="ECO:0000256" key="2">
    <source>
        <dbReference type="ARBA" id="ARBA00022679"/>
    </source>
</evidence>
<evidence type="ECO:0000256" key="4">
    <source>
        <dbReference type="ARBA" id="ARBA00022777"/>
    </source>
</evidence>
<keyword evidence="2" id="KW-0808">Transferase</keyword>
<keyword evidence="10" id="KW-1185">Reference proteome</keyword>
<evidence type="ECO:0000259" key="7">
    <source>
        <dbReference type="PROSITE" id="PS50011"/>
    </source>
</evidence>
<dbReference type="InterPro" id="IPR011009">
    <property type="entry name" value="Kinase-like_dom_sf"/>
</dbReference>
<dbReference type="OrthoDB" id="408964at2759"/>
<evidence type="ECO:0000256" key="6">
    <source>
        <dbReference type="SAM" id="MobiDB-lite"/>
    </source>
</evidence>
<accession>X6M727</accession>
<feature type="region of interest" description="Disordered" evidence="6">
    <location>
        <begin position="145"/>
        <end position="192"/>
    </location>
</feature>
<gene>
    <name evidence="9" type="ORF">RFI_27965</name>
</gene>
<dbReference type="PANTHER" id="PTHR24353">
    <property type="entry name" value="CYCLIC NUCLEOTIDE-DEPENDENT PROTEIN KINASE"/>
    <property type="match status" value="1"/>
</dbReference>
<evidence type="ECO:0000256" key="1">
    <source>
        <dbReference type="ARBA" id="ARBA00022527"/>
    </source>
</evidence>
<feature type="domain" description="AGC-kinase C-terminal" evidence="8">
    <location>
        <begin position="136"/>
        <end position="192"/>
    </location>
</feature>
<organism evidence="9 10">
    <name type="scientific">Reticulomyxa filosa</name>
    <dbReference type="NCBI Taxonomy" id="46433"/>
    <lineage>
        <taxon>Eukaryota</taxon>
        <taxon>Sar</taxon>
        <taxon>Rhizaria</taxon>
        <taxon>Retaria</taxon>
        <taxon>Foraminifera</taxon>
        <taxon>Monothalamids</taxon>
        <taxon>Reticulomyxidae</taxon>
        <taxon>Reticulomyxa</taxon>
    </lineage>
</organism>
<name>X6M727_RETFI</name>
<dbReference type="InterPro" id="IPR000719">
    <property type="entry name" value="Prot_kinase_dom"/>
</dbReference>
<reference evidence="9 10" key="1">
    <citation type="journal article" date="2013" name="Curr. Biol.">
        <title>The Genome of the Foraminiferan Reticulomyxa filosa.</title>
        <authorList>
            <person name="Glockner G."/>
            <person name="Hulsmann N."/>
            <person name="Schleicher M."/>
            <person name="Noegel A.A."/>
            <person name="Eichinger L."/>
            <person name="Gallinger C."/>
            <person name="Pawlowski J."/>
            <person name="Sierra R."/>
            <person name="Euteneuer U."/>
            <person name="Pillet L."/>
            <person name="Moustafa A."/>
            <person name="Platzer M."/>
            <person name="Groth M."/>
            <person name="Szafranski K."/>
            <person name="Schliwa M."/>
        </authorList>
    </citation>
    <scope>NUCLEOTIDE SEQUENCE [LARGE SCALE GENOMIC DNA]</scope>
</reference>
<dbReference type="PROSITE" id="PS50011">
    <property type="entry name" value="PROTEIN_KINASE_DOM"/>
    <property type="match status" value="1"/>
</dbReference>
<keyword evidence="1" id="KW-0723">Serine/threonine-protein kinase</keyword>
<sequence length="192" mass="22043">MVASNGYCKLTDFGFAKIRNHTCTLCGTPQYLAPEVIRCRRQGFEVDWWCVGVFIYEMVYGFSPFEVSRTKEGKSIFDRILEADVYFPPIPSLSEECKNLITLLLQKNERERLGSGIGATGVQAVKNHKWFQVYKLSRGWEGIEKQTATPPQIPEIRNNKDPSCFRFLPQDPSDDELPDDPDDSSQNWCDEF</sequence>
<feature type="compositionally biased region" description="Acidic residues" evidence="6">
    <location>
        <begin position="172"/>
        <end position="183"/>
    </location>
</feature>
<dbReference type="Gene3D" id="1.10.510.10">
    <property type="entry name" value="Transferase(Phosphotransferase) domain 1"/>
    <property type="match status" value="1"/>
</dbReference>
<dbReference type="SUPFAM" id="SSF56112">
    <property type="entry name" value="Protein kinase-like (PK-like)"/>
    <property type="match status" value="1"/>
</dbReference>
<evidence type="ECO:0000313" key="9">
    <source>
        <dbReference type="EMBL" id="ETO09411.1"/>
    </source>
</evidence>
<evidence type="ECO:0000313" key="10">
    <source>
        <dbReference type="Proteomes" id="UP000023152"/>
    </source>
</evidence>
<dbReference type="InterPro" id="IPR000961">
    <property type="entry name" value="AGC-kinase_C"/>
</dbReference>
<feature type="domain" description="Protein kinase" evidence="7">
    <location>
        <begin position="1"/>
        <end position="131"/>
    </location>
</feature>
<protein>
    <recommendedName>
        <fullName evidence="11">Protein kinase domain-containing protein</fullName>
    </recommendedName>
</protein>
<proteinExistence type="predicted"/>
<evidence type="ECO:0000256" key="5">
    <source>
        <dbReference type="ARBA" id="ARBA00022840"/>
    </source>
</evidence>
<evidence type="ECO:0000256" key="3">
    <source>
        <dbReference type="ARBA" id="ARBA00022741"/>
    </source>
</evidence>
<keyword evidence="5" id="KW-0067">ATP-binding</keyword>
<dbReference type="EMBL" id="ASPP01024081">
    <property type="protein sequence ID" value="ETO09411.1"/>
    <property type="molecule type" value="Genomic_DNA"/>
</dbReference>
<keyword evidence="4" id="KW-0418">Kinase</keyword>
<keyword evidence="3" id="KW-0547">Nucleotide-binding</keyword>
<comment type="caution">
    <text evidence="9">The sequence shown here is derived from an EMBL/GenBank/DDBJ whole genome shotgun (WGS) entry which is preliminary data.</text>
</comment>
<dbReference type="Proteomes" id="UP000023152">
    <property type="component" value="Unassembled WGS sequence"/>
</dbReference>